<dbReference type="NCBIfam" id="NF001097">
    <property type="entry name" value="PRK00129.1"/>
    <property type="match status" value="1"/>
</dbReference>
<gene>
    <name evidence="11" type="ORF">BJ508DRAFT_412702</name>
</gene>
<sequence length="223" mass="23614">MSALPSNIHPSTHPAVRIKLSQLRSAKAGQREVKALTHEIGLILAVEALGKVLKVGDGDKEHTPLKAEYTTSVPDPGEIALVPILRSGLGMVQAFETILPLPVAVYHLGLFRDKVTLQPVEYYNNLPSGHSGVPGLAIIVDPVIATGGTAEAAIHALLEWGVKKVVVAALIGSDEGLKKIGEAFKDDDVEVFVGAVDQELTDKGMIFPGIGDIGDRLFLTHGK</sequence>
<dbReference type="STRING" id="1160509.A0A3N4IDS4"/>
<dbReference type="Gene3D" id="3.40.50.2020">
    <property type="match status" value="1"/>
</dbReference>
<proteinExistence type="inferred from homology"/>
<keyword evidence="8" id="KW-0547">Nucleotide-binding</keyword>
<dbReference type="SUPFAM" id="SSF53271">
    <property type="entry name" value="PRTase-like"/>
    <property type="match status" value="1"/>
</dbReference>
<dbReference type="PANTHER" id="PTHR32315:SF4">
    <property type="entry name" value="URACIL PHOSPHORIBOSYLTRANSFERASE, CHLOROPLASTIC"/>
    <property type="match status" value="1"/>
</dbReference>
<evidence type="ECO:0000256" key="7">
    <source>
        <dbReference type="ARBA" id="ARBA00022679"/>
    </source>
</evidence>
<evidence type="ECO:0000256" key="6">
    <source>
        <dbReference type="ARBA" id="ARBA00022676"/>
    </source>
</evidence>
<evidence type="ECO:0000256" key="2">
    <source>
        <dbReference type="ARBA" id="ARBA00005180"/>
    </source>
</evidence>
<dbReference type="InterPro" id="IPR000836">
    <property type="entry name" value="PRTase_dom"/>
</dbReference>
<dbReference type="Pfam" id="PF14681">
    <property type="entry name" value="UPRTase"/>
    <property type="match status" value="1"/>
</dbReference>
<dbReference type="AlphaFoldDB" id="A0A3N4IDS4"/>
<keyword evidence="7" id="KW-0808">Transferase</keyword>
<keyword evidence="6" id="KW-0328">Glycosyltransferase</keyword>
<comment type="similarity">
    <text evidence="3">Belongs to the UPRTase family.</text>
</comment>
<dbReference type="GO" id="GO:0004845">
    <property type="term" value="F:uracil phosphoribosyltransferase activity"/>
    <property type="evidence" value="ECO:0007669"/>
    <property type="project" value="UniProtKB-EC"/>
</dbReference>
<name>A0A3N4IDS4_ASCIM</name>
<evidence type="ECO:0000256" key="9">
    <source>
        <dbReference type="ARBA" id="ARBA00023134"/>
    </source>
</evidence>
<dbReference type="GO" id="GO:0005525">
    <property type="term" value="F:GTP binding"/>
    <property type="evidence" value="ECO:0007669"/>
    <property type="project" value="UniProtKB-KW"/>
</dbReference>
<keyword evidence="9" id="KW-0342">GTP-binding</keyword>
<dbReference type="EC" id="2.4.2.9" evidence="4"/>
<evidence type="ECO:0000313" key="12">
    <source>
        <dbReference type="Proteomes" id="UP000275078"/>
    </source>
</evidence>
<dbReference type="FunFam" id="3.40.50.2020:FF:000049">
    <property type="entry name" value="Putative uracil phosphoribosyltransferase urg2"/>
    <property type="match status" value="1"/>
</dbReference>
<dbReference type="CDD" id="cd06223">
    <property type="entry name" value="PRTases_typeI"/>
    <property type="match status" value="1"/>
</dbReference>
<dbReference type="PANTHER" id="PTHR32315">
    <property type="entry name" value="ADENINE PHOSPHORIBOSYLTRANSFERASE"/>
    <property type="match status" value="1"/>
</dbReference>
<accession>A0A3N4IDS4</accession>
<organism evidence="11 12">
    <name type="scientific">Ascobolus immersus RN42</name>
    <dbReference type="NCBI Taxonomy" id="1160509"/>
    <lineage>
        <taxon>Eukaryota</taxon>
        <taxon>Fungi</taxon>
        <taxon>Dikarya</taxon>
        <taxon>Ascomycota</taxon>
        <taxon>Pezizomycotina</taxon>
        <taxon>Pezizomycetes</taxon>
        <taxon>Pezizales</taxon>
        <taxon>Ascobolaceae</taxon>
        <taxon>Ascobolus</taxon>
    </lineage>
</organism>
<dbReference type="OrthoDB" id="10257085at2759"/>
<feature type="domain" description="Phosphoribosyltransferase" evidence="10">
    <location>
        <begin position="12"/>
        <end position="220"/>
    </location>
</feature>
<protein>
    <recommendedName>
        <fullName evidence="4">uracil phosphoribosyltransferase</fullName>
        <ecNumber evidence="4">2.4.2.9</ecNumber>
    </recommendedName>
</protein>
<dbReference type="InterPro" id="IPR050054">
    <property type="entry name" value="UPRTase/APRTase"/>
</dbReference>
<evidence type="ECO:0000313" key="11">
    <source>
        <dbReference type="EMBL" id="RPA84293.1"/>
    </source>
</evidence>
<evidence type="ECO:0000259" key="10">
    <source>
        <dbReference type="Pfam" id="PF14681"/>
    </source>
</evidence>
<comment type="pathway">
    <text evidence="2">Pyrimidine metabolism; UMP biosynthesis via salvage pathway; UMP from uracil: step 1/1.</text>
</comment>
<evidence type="ECO:0000256" key="8">
    <source>
        <dbReference type="ARBA" id="ARBA00022741"/>
    </source>
</evidence>
<evidence type="ECO:0000256" key="3">
    <source>
        <dbReference type="ARBA" id="ARBA00009516"/>
    </source>
</evidence>
<evidence type="ECO:0000256" key="4">
    <source>
        <dbReference type="ARBA" id="ARBA00011894"/>
    </source>
</evidence>
<reference evidence="11 12" key="1">
    <citation type="journal article" date="2018" name="Nat. Ecol. Evol.">
        <title>Pezizomycetes genomes reveal the molecular basis of ectomycorrhizal truffle lifestyle.</title>
        <authorList>
            <person name="Murat C."/>
            <person name="Payen T."/>
            <person name="Noel B."/>
            <person name="Kuo A."/>
            <person name="Morin E."/>
            <person name="Chen J."/>
            <person name="Kohler A."/>
            <person name="Krizsan K."/>
            <person name="Balestrini R."/>
            <person name="Da Silva C."/>
            <person name="Montanini B."/>
            <person name="Hainaut M."/>
            <person name="Levati E."/>
            <person name="Barry K.W."/>
            <person name="Belfiori B."/>
            <person name="Cichocki N."/>
            <person name="Clum A."/>
            <person name="Dockter R.B."/>
            <person name="Fauchery L."/>
            <person name="Guy J."/>
            <person name="Iotti M."/>
            <person name="Le Tacon F."/>
            <person name="Lindquist E.A."/>
            <person name="Lipzen A."/>
            <person name="Malagnac F."/>
            <person name="Mello A."/>
            <person name="Molinier V."/>
            <person name="Miyauchi S."/>
            <person name="Poulain J."/>
            <person name="Riccioni C."/>
            <person name="Rubini A."/>
            <person name="Sitrit Y."/>
            <person name="Splivallo R."/>
            <person name="Traeger S."/>
            <person name="Wang M."/>
            <person name="Zifcakova L."/>
            <person name="Wipf D."/>
            <person name="Zambonelli A."/>
            <person name="Paolocci F."/>
            <person name="Nowrousian M."/>
            <person name="Ottonello S."/>
            <person name="Baldrian P."/>
            <person name="Spatafora J.W."/>
            <person name="Henrissat B."/>
            <person name="Nagy L.G."/>
            <person name="Aury J.M."/>
            <person name="Wincker P."/>
            <person name="Grigoriev I.V."/>
            <person name="Bonfante P."/>
            <person name="Martin F.M."/>
        </authorList>
    </citation>
    <scope>NUCLEOTIDE SEQUENCE [LARGE SCALE GENOMIC DNA]</scope>
    <source>
        <strain evidence="11 12">RN42</strain>
    </source>
</reference>
<dbReference type="InterPro" id="IPR029057">
    <property type="entry name" value="PRTase-like"/>
</dbReference>
<comment type="cofactor">
    <cofactor evidence="1">
        <name>Mg(2+)</name>
        <dbReference type="ChEBI" id="CHEBI:18420"/>
    </cofactor>
</comment>
<dbReference type="Proteomes" id="UP000275078">
    <property type="component" value="Unassembled WGS sequence"/>
</dbReference>
<dbReference type="EMBL" id="ML119659">
    <property type="protein sequence ID" value="RPA84293.1"/>
    <property type="molecule type" value="Genomic_DNA"/>
</dbReference>
<keyword evidence="5" id="KW-0021">Allosteric enzyme</keyword>
<keyword evidence="12" id="KW-1185">Reference proteome</keyword>
<evidence type="ECO:0000256" key="1">
    <source>
        <dbReference type="ARBA" id="ARBA00001946"/>
    </source>
</evidence>
<evidence type="ECO:0000256" key="5">
    <source>
        <dbReference type="ARBA" id="ARBA00022533"/>
    </source>
</evidence>